<gene>
    <name evidence="9" type="ORF">C7954_1077</name>
    <name evidence="6" type="ORF">SAMN04488597_1369</name>
    <name evidence="7" type="ORF">SAMN04488598_1632</name>
    <name evidence="8" type="ORF">SAMN04515652_1584</name>
</gene>
<reference evidence="10 11" key="1">
    <citation type="submission" date="2016-10" db="EMBL/GenBank/DDBJ databases">
        <authorList>
            <person name="Varghese N."/>
            <person name="Submissions S."/>
        </authorList>
    </citation>
    <scope>NUCLEOTIDE SEQUENCE [LARGE SCALE GENOMIC DNA]</scope>
    <source>
        <strain evidence="6 13">WG10</strain>
        <strain evidence="7 11">WG2</strain>
        <strain evidence="8 10">WG5</strain>
    </source>
</reference>
<name>A0A1G6T2T4_9FIRM</name>
<protein>
    <submittedName>
        <fullName evidence="9">Tripartite ATP-independent transporter DctP family solute receptor</fullName>
    </submittedName>
    <submittedName>
        <fullName evidence="6">Tripartite ATP-independent transporter solute receptor, DctP family</fullName>
    </submittedName>
</protein>
<evidence type="ECO:0000256" key="3">
    <source>
        <dbReference type="ARBA" id="ARBA00022448"/>
    </source>
</evidence>
<comment type="similarity">
    <text evidence="2">Belongs to the bacterial solute-binding protein 7 family.</text>
</comment>
<dbReference type="NCBIfam" id="TIGR00787">
    <property type="entry name" value="dctP"/>
    <property type="match status" value="1"/>
</dbReference>
<evidence type="ECO:0000313" key="12">
    <source>
        <dbReference type="Proteomes" id="UP000295472"/>
    </source>
</evidence>
<dbReference type="EMBL" id="SOEF01000007">
    <property type="protein sequence ID" value="TDX45440.1"/>
    <property type="molecule type" value="Genomic_DNA"/>
</dbReference>
<dbReference type="Gene3D" id="3.40.190.170">
    <property type="entry name" value="Bacterial extracellular solute-binding protein, family 7"/>
    <property type="match status" value="1"/>
</dbReference>
<dbReference type="GO" id="GO:0055085">
    <property type="term" value="P:transmembrane transport"/>
    <property type="evidence" value="ECO:0007669"/>
    <property type="project" value="InterPro"/>
</dbReference>
<dbReference type="EMBL" id="FOHG01000058">
    <property type="protein sequence ID" value="SET26955.1"/>
    <property type="molecule type" value="Genomic_DNA"/>
</dbReference>
<accession>A0A1G6T2T4</accession>
<keyword evidence="3" id="KW-0813">Transport</keyword>
<dbReference type="Proteomes" id="UP000199519">
    <property type="component" value="Unassembled WGS sequence"/>
</dbReference>
<dbReference type="Pfam" id="PF03480">
    <property type="entry name" value="DctP"/>
    <property type="match status" value="1"/>
</dbReference>
<dbReference type="GeneID" id="57012164"/>
<dbReference type="PIRSF" id="PIRSF006470">
    <property type="entry name" value="DctB"/>
    <property type="match status" value="1"/>
</dbReference>
<keyword evidence="6" id="KW-0675">Receptor</keyword>
<organism evidence="6 13">
    <name type="scientific">Halanaerobium congolense</name>
    <dbReference type="NCBI Taxonomy" id="54121"/>
    <lineage>
        <taxon>Bacteria</taxon>
        <taxon>Bacillati</taxon>
        <taxon>Bacillota</taxon>
        <taxon>Clostridia</taxon>
        <taxon>Halanaerobiales</taxon>
        <taxon>Halanaerobiaceae</taxon>
        <taxon>Halanaerobium</taxon>
    </lineage>
</organism>
<dbReference type="InterPro" id="IPR018389">
    <property type="entry name" value="DctP_fam"/>
</dbReference>
<feature type="signal peptide" evidence="5">
    <location>
        <begin position="1"/>
        <end position="23"/>
    </location>
</feature>
<evidence type="ECO:0000313" key="9">
    <source>
        <dbReference type="EMBL" id="TDX45440.1"/>
    </source>
</evidence>
<dbReference type="GO" id="GO:0030288">
    <property type="term" value="C:outer membrane-bounded periplasmic space"/>
    <property type="evidence" value="ECO:0007669"/>
    <property type="project" value="InterPro"/>
</dbReference>
<dbReference type="CDD" id="cd13676">
    <property type="entry name" value="PBP2_TRAP_DctP2_like"/>
    <property type="match status" value="1"/>
</dbReference>
<reference evidence="9 12" key="2">
    <citation type="submission" date="2019-03" db="EMBL/GenBank/DDBJ databases">
        <title>Subsurface microbial communities from deep shales in Ohio and West Virginia, USA.</title>
        <authorList>
            <person name="Wrighton K."/>
        </authorList>
    </citation>
    <scope>NUCLEOTIDE SEQUENCE [LARGE SCALE GENOMIC DNA]</scope>
    <source>
        <strain evidence="9 12">DSMZ 11287</strain>
    </source>
</reference>
<dbReference type="OrthoDB" id="9815946at2"/>
<evidence type="ECO:0000256" key="5">
    <source>
        <dbReference type="SAM" id="SignalP"/>
    </source>
</evidence>
<sequence>MRKKLSVLLVVLFVLLSVGVVSAAEYTIKVGNTQPMGHIYNQGLLRFKELVEDRSNGEIEVQIFPSSQLGDERDLVEGLQLGTVQMALSSTGPLGGFVTEIMVLDLPYLFKNRAHAYSVLDGEIGQELSKGFVDAGIRNLGYWENGWRNITNSVRPIYEPEDLNGIKIRVMESKLMLASLEAMGASPLPMAFSEVYTALEQGTIDAQENPLAVIYSNNFAEVQEYLSMTQHFYNPALLLISESFYSSLPEDYKEIVRKSASEAKEYERYLSILADERLLGKLQEEGMEVNSVDKDAFVEATKSVYDENAKMIGEGDKEAGLELMNKIQNYDY</sequence>
<proteinExistence type="inferred from homology"/>
<feature type="chain" id="PRO_5015064342" evidence="5">
    <location>
        <begin position="24"/>
        <end position="332"/>
    </location>
</feature>
<dbReference type="AlphaFoldDB" id="A0A1G6T2T4"/>
<evidence type="ECO:0000313" key="6">
    <source>
        <dbReference type="EMBL" id="SDD23164.1"/>
    </source>
</evidence>
<dbReference type="NCBIfam" id="NF037995">
    <property type="entry name" value="TRAP_S1"/>
    <property type="match status" value="1"/>
</dbReference>
<evidence type="ECO:0000313" key="10">
    <source>
        <dbReference type="Proteomes" id="UP000198612"/>
    </source>
</evidence>
<evidence type="ECO:0000256" key="2">
    <source>
        <dbReference type="ARBA" id="ARBA00009023"/>
    </source>
</evidence>
<evidence type="ECO:0000313" key="8">
    <source>
        <dbReference type="EMBL" id="SET26955.1"/>
    </source>
</evidence>
<dbReference type="PANTHER" id="PTHR33376:SF4">
    <property type="entry name" value="SIALIC ACID-BINDING PERIPLASMIC PROTEIN SIAP"/>
    <property type="match status" value="1"/>
</dbReference>
<comment type="subcellular location">
    <subcellularLocation>
        <location evidence="1">Cell envelope</location>
    </subcellularLocation>
</comment>
<dbReference type="Proteomes" id="UP000324896">
    <property type="component" value="Unassembled WGS sequence"/>
</dbReference>
<keyword evidence="4 5" id="KW-0732">Signal</keyword>
<dbReference type="Proteomes" id="UP000295472">
    <property type="component" value="Unassembled WGS sequence"/>
</dbReference>
<evidence type="ECO:0000256" key="1">
    <source>
        <dbReference type="ARBA" id="ARBA00004196"/>
    </source>
</evidence>
<dbReference type="InterPro" id="IPR038404">
    <property type="entry name" value="TRAP_DctP_sf"/>
</dbReference>
<dbReference type="EMBL" id="FMYT01000036">
    <property type="protein sequence ID" value="SDD23164.1"/>
    <property type="molecule type" value="Genomic_DNA"/>
</dbReference>
<dbReference type="Proteomes" id="UP000198612">
    <property type="component" value="Unassembled WGS sequence"/>
</dbReference>
<evidence type="ECO:0000313" key="11">
    <source>
        <dbReference type="Proteomes" id="UP000199519"/>
    </source>
</evidence>
<evidence type="ECO:0000313" key="7">
    <source>
        <dbReference type="EMBL" id="SDG21515.1"/>
    </source>
</evidence>
<keyword evidence="11" id="KW-1185">Reference proteome</keyword>
<dbReference type="EMBL" id="FNBJ01000063">
    <property type="protein sequence ID" value="SDG21515.1"/>
    <property type="molecule type" value="Genomic_DNA"/>
</dbReference>
<evidence type="ECO:0000256" key="4">
    <source>
        <dbReference type="ARBA" id="ARBA00022729"/>
    </source>
</evidence>
<dbReference type="RefSeq" id="WP_073159512.1">
    <property type="nucleotide sequence ID" value="NZ_FMYT01000036.1"/>
</dbReference>
<dbReference type="PANTHER" id="PTHR33376">
    <property type="match status" value="1"/>
</dbReference>
<dbReference type="InterPro" id="IPR004682">
    <property type="entry name" value="TRAP_DctP"/>
</dbReference>
<evidence type="ECO:0000313" key="13">
    <source>
        <dbReference type="Proteomes" id="UP000324896"/>
    </source>
</evidence>